<feature type="domain" description="AbiEi antitoxin N-terminal" evidence="1">
    <location>
        <begin position="14"/>
        <end position="53"/>
    </location>
</feature>
<keyword evidence="3" id="KW-1185">Reference proteome</keyword>
<protein>
    <recommendedName>
        <fullName evidence="1">AbiEi antitoxin N-terminal domain-containing protein</fullName>
    </recommendedName>
</protein>
<dbReference type="eggNOG" id="COG5340">
    <property type="taxonomic scope" value="Bacteria"/>
</dbReference>
<dbReference type="Proteomes" id="UP000002207">
    <property type="component" value="Chromosome"/>
</dbReference>
<dbReference type="AlphaFoldDB" id="C1F5P7"/>
<dbReference type="EMBL" id="CP001472">
    <property type="protein sequence ID" value="ACO34557.1"/>
    <property type="molecule type" value="Genomic_DNA"/>
</dbReference>
<dbReference type="HOGENOM" id="CLU_089333_0_1_0"/>
<proteinExistence type="predicted"/>
<name>C1F5P7_ACIC5</name>
<evidence type="ECO:0000313" key="3">
    <source>
        <dbReference type="Proteomes" id="UP000002207"/>
    </source>
</evidence>
<gene>
    <name evidence="2" type="ordered locus">ACP_3228</name>
</gene>
<accession>C1F5P7</accession>
<dbReference type="InterPro" id="IPR025159">
    <property type="entry name" value="AbiEi_N"/>
</dbReference>
<dbReference type="Pfam" id="PF13338">
    <property type="entry name" value="AbiEi_4"/>
    <property type="match status" value="1"/>
</dbReference>
<dbReference type="KEGG" id="aca:ACP_3228"/>
<organism evidence="2 3">
    <name type="scientific">Acidobacterium capsulatum (strain ATCC 51196 / DSM 11244 / BCRC 80197 / JCM 7670 / NBRC 15755 / NCIMB 13165 / 161)</name>
    <dbReference type="NCBI Taxonomy" id="240015"/>
    <lineage>
        <taxon>Bacteria</taxon>
        <taxon>Pseudomonadati</taxon>
        <taxon>Acidobacteriota</taxon>
        <taxon>Terriglobia</taxon>
        <taxon>Terriglobales</taxon>
        <taxon>Acidobacteriaceae</taxon>
        <taxon>Acidobacterium</taxon>
    </lineage>
</organism>
<sequence length="198" mass="22263">MAQYMQKTMQYVTKHGIVRPRDIEAIGIPREYLLRLHRQGKLDRAGRGMYSLPHADVTERHSYAEVSKRVPNATLCLLSALAFHGITTQNPAAVWIALRKGARTPSFTSPAIRVVRLSGPSLTEGIEEHQIEGVPVRVYSVPKTVADCFKFRNKIGLDVAMEALRDAFRQKKASVNAIYRYAAICRVSNVIRPYLESL</sequence>
<evidence type="ECO:0000259" key="1">
    <source>
        <dbReference type="Pfam" id="PF13338"/>
    </source>
</evidence>
<evidence type="ECO:0000313" key="2">
    <source>
        <dbReference type="EMBL" id="ACO34557.1"/>
    </source>
</evidence>
<reference evidence="2 3" key="1">
    <citation type="journal article" date="2009" name="Appl. Environ. Microbiol.">
        <title>Three genomes from the phylum Acidobacteria provide insight into the lifestyles of these microorganisms in soils.</title>
        <authorList>
            <person name="Ward N.L."/>
            <person name="Challacombe J.F."/>
            <person name="Janssen P.H."/>
            <person name="Henrissat B."/>
            <person name="Coutinho P.M."/>
            <person name="Wu M."/>
            <person name="Xie G."/>
            <person name="Haft D.H."/>
            <person name="Sait M."/>
            <person name="Badger J."/>
            <person name="Barabote R.D."/>
            <person name="Bradley B."/>
            <person name="Brettin T.S."/>
            <person name="Brinkac L.M."/>
            <person name="Bruce D."/>
            <person name="Creasy T."/>
            <person name="Daugherty S.C."/>
            <person name="Davidsen T.M."/>
            <person name="DeBoy R.T."/>
            <person name="Detter J.C."/>
            <person name="Dodson R.J."/>
            <person name="Durkin A.S."/>
            <person name="Ganapathy A."/>
            <person name="Gwinn-Giglio M."/>
            <person name="Han C.S."/>
            <person name="Khouri H."/>
            <person name="Kiss H."/>
            <person name="Kothari S.P."/>
            <person name="Madupu R."/>
            <person name="Nelson K.E."/>
            <person name="Nelson W.C."/>
            <person name="Paulsen I."/>
            <person name="Penn K."/>
            <person name="Ren Q."/>
            <person name="Rosovitz M.J."/>
            <person name="Selengut J.D."/>
            <person name="Shrivastava S."/>
            <person name="Sullivan S.A."/>
            <person name="Tapia R."/>
            <person name="Thompson L.S."/>
            <person name="Watkins K.L."/>
            <person name="Yang Q."/>
            <person name="Yu C."/>
            <person name="Zafar N."/>
            <person name="Zhou L."/>
            <person name="Kuske C.R."/>
        </authorList>
    </citation>
    <scope>NUCLEOTIDE SEQUENCE [LARGE SCALE GENOMIC DNA]</scope>
    <source>
        <strain evidence="3">ATCC 51196 / DSM 11244 / BCRC 80197 / JCM 7670 / NBRC 15755 / NCIMB 13165 / 161</strain>
    </source>
</reference>
<dbReference type="InParanoid" id="C1F5P7"/>